<gene>
    <name evidence="2" type="ORF">E2562_004141</name>
</gene>
<reference evidence="2 3" key="1">
    <citation type="submission" date="2019-11" db="EMBL/GenBank/DDBJ databases">
        <title>Whole genome sequence of Oryza granulata.</title>
        <authorList>
            <person name="Li W."/>
        </authorList>
    </citation>
    <scope>NUCLEOTIDE SEQUENCE [LARGE SCALE GENOMIC DNA]</scope>
    <source>
        <strain evidence="3">cv. Menghai</strain>
        <tissue evidence="2">Leaf</tissue>
    </source>
</reference>
<proteinExistence type="predicted"/>
<dbReference type="EMBL" id="SPHZ02000002">
    <property type="protein sequence ID" value="KAF0928519.1"/>
    <property type="molecule type" value="Genomic_DNA"/>
</dbReference>
<accession>A0A6G1EV92</accession>
<feature type="region of interest" description="Disordered" evidence="1">
    <location>
        <begin position="23"/>
        <end position="65"/>
    </location>
</feature>
<evidence type="ECO:0000313" key="3">
    <source>
        <dbReference type="Proteomes" id="UP000479710"/>
    </source>
</evidence>
<dbReference type="AlphaFoldDB" id="A0A6G1EV92"/>
<name>A0A6G1EV92_9ORYZ</name>
<comment type="caution">
    <text evidence="2">The sequence shown here is derived from an EMBL/GenBank/DDBJ whole genome shotgun (WGS) entry which is preliminary data.</text>
</comment>
<protein>
    <submittedName>
        <fullName evidence="2">Uncharacterized protein</fullName>
    </submittedName>
</protein>
<dbReference type="Proteomes" id="UP000479710">
    <property type="component" value="Unassembled WGS sequence"/>
</dbReference>
<sequence length="65" mass="7059">MALRMEAIDARLEKQGERLEQVNGQLGHGFGGKTSTRASGCRAGVEERNTISSGDSGKKQQRRRG</sequence>
<evidence type="ECO:0000313" key="2">
    <source>
        <dbReference type="EMBL" id="KAF0928519.1"/>
    </source>
</evidence>
<evidence type="ECO:0000256" key="1">
    <source>
        <dbReference type="SAM" id="MobiDB-lite"/>
    </source>
</evidence>
<organism evidence="2 3">
    <name type="scientific">Oryza meyeriana var. granulata</name>
    <dbReference type="NCBI Taxonomy" id="110450"/>
    <lineage>
        <taxon>Eukaryota</taxon>
        <taxon>Viridiplantae</taxon>
        <taxon>Streptophyta</taxon>
        <taxon>Embryophyta</taxon>
        <taxon>Tracheophyta</taxon>
        <taxon>Spermatophyta</taxon>
        <taxon>Magnoliopsida</taxon>
        <taxon>Liliopsida</taxon>
        <taxon>Poales</taxon>
        <taxon>Poaceae</taxon>
        <taxon>BOP clade</taxon>
        <taxon>Oryzoideae</taxon>
        <taxon>Oryzeae</taxon>
        <taxon>Oryzinae</taxon>
        <taxon>Oryza</taxon>
        <taxon>Oryza meyeriana</taxon>
    </lineage>
</organism>
<keyword evidence="3" id="KW-1185">Reference proteome</keyword>